<keyword evidence="2" id="KW-1185">Reference proteome</keyword>
<evidence type="ECO:0000313" key="2">
    <source>
        <dbReference type="Proteomes" id="UP000248330"/>
    </source>
</evidence>
<evidence type="ECO:0000313" key="1">
    <source>
        <dbReference type="EMBL" id="PXV70293.1"/>
    </source>
</evidence>
<dbReference type="RefSeq" id="WP_110263972.1">
    <property type="nucleotide sequence ID" value="NZ_CAWNXA010000002.1"/>
</dbReference>
<organism evidence="1 2">
    <name type="scientific">Sinimarinibacterium flocculans</name>
    <dbReference type="NCBI Taxonomy" id="985250"/>
    <lineage>
        <taxon>Bacteria</taxon>
        <taxon>Pseudomonadati</taxon>
        <taxon>Pseudomonadota</taxon>
        <taxon>Gammaproteobacteria</taxon>
        <taxon>Nevskiales</taxon>
        <taxon>Nevskiaceae</taxon>
        <taxon>Sinimarinibacterium</taxon>
    </lineage>
</organism>
<comment type="caution">
    <text evidence="1">The sequence shown here is derived from an EMBL/GenBank/DDBJ whole genome shotgun (WGS) entry which is preliminary data.</text>
</comment>
<dbReference type="OrthoDB" id="1746166at2"/>
<name>A0A318ECS2_9GAMM</name>
<reference evidence="1 2" key="1">
    <citation type="submission" date="2018-04" db="EMBL/GenBank/DDBJ databases">
        <title>Genomic Encyclopedia of Type Strains, Phase IV (KMG-IV): sequencing the most valuable type-strain genomes for metagenomic binning, comparative biology and taxonomic classification.</title>
        <authorList>
            <person name="Goeker M."/>
        </authorList>
    </citation>
    <scope>NUCLEOTIDE SEQUENCE [LARGE SCALE GENOMIC DNA]</scope>
    <source>
        <strain evidence="1 2">DSM 104150</strain>
    </source>
</reference>
<dbReference type="Proteomes" id="UP000248330">
    <property type="component" value="Unassembled WGS sequence"/>
</dbReference>
<proteinExistence type="predicted"/>
<gene>
    <name evidence="1" type="ORF">C8D93_102145</name>
</gene>
<dbReference type="AlphaFoldDB" id="A0A318ECS2"/>
<protein>
    <submittedName>
        <fullName evidence="1">Uncharacterized protein</fullName>
    </submittedName>
</protein>
<dbReference type="EMBL" id="QICN01000002">
    <property type="protein sequence ID" value="PXV70293.1"/>
    <property type="molecule type" value="Genomic_DNA"/>
</dbReference>
<sequence>MVLDSLNDPPGRPPVQAALCQADFRLTADSGFGDGWNHYAHSMAWFRGRLYVGTSRASLAALRLSQPTPRLYPWPILAPNDLYEIDRRAQIWAYTPDTQSWRLVYRSPQVLGTNQRDDVPSYIGLRGMAVHQDLGDPHPCLYVTTWSPHTAHTPDLLRSEDGEHFAPVPRPPFAKTVRAFRTLQPFQGRVHISPTASGTAKGFLQDISSEAVVYANADLRTDEWTAVSEEGFGNPDNATVFEMAHYTGHLYGGTINPVTGSELWKTAGGDMPYRWQPVITHGAGRGPLNEATAAMCEFKGALYVAYGIINGGYHRSANIGPSAAEIIRVWPDDSWELLVGDARSTQEGLRYPLSGFGPGFDSLFNGYVWRLCVHDGWLYAGTLNWTNIMPYLPMSLWPEDVIALLRRWGEEQLLARFGGAELWRTEDGIHWEAVTRNGFGNKFNWGIRTLVSTPHGLFVGTANPFAPNVAVKRGRRWQYVHNPRGGCEVWLGSPGGEA</sequence>
<accession>A0A318ECS2</accession>